<dbReference type="AlphaFoldDB" id="A0A915BRF6"/>
<accession>A0A915BRF6</accession>
<dbReference type="Pfam" id="PF00651">
    <property type="entry name" value="BTB"/>
    <property type="match status" value="1"/>
</dbReference>
<dbReference type="Gene3D" id="3.30.710.10">
    <property type="entry name" value="Potassium Channel Kv1.1, Chain A"/>
    <property type="match status" value="1"/>
</dbReference>
<dbReference type="InterPro" id="IPR000210">
    <property type="entry name" value="BTB/POZ_dom"/>
</dbReference>
<sequence>MKAENDFSQRSPLRQFELVVEKRSIFVNAHYLAEISPYFEYLCFGDFREAREGRAELEDESYDEVIELLRFICPDPEYLLRRDVTEANFAVLTHFSHLMQIPSLHRQLEAFIEGEFSSDDYEVKDTSLVDMIVEAKDAAFSDPVMEILHKKLAKVELERVKELVKKLPGSYAEPILAEVQRLVQSLISECQRMWVDDISSFQHRISGIYPITSLFRPTIPAVFAL</sequence>
<protein>
    <submittedName>
        <fullName evidence="3">BTB domain-containing protein</fullName>
    </submittedName>
</protein>
<evidence type="ECO:0000313" key="2">
    <source>
        <dbReference type="Proteomes" id="UP000887569"/>
    </source>
</evidence>
<name>A0A915BRF6_PARUN</name>
<evidence type="ECO:0000259" key="1">
    <source>
        <dbReference type="PROSITE" id="PS50097"/>
    </source>
</evidence>
<dbReference type="SUPFAM" id="SSF54695">
    <property type="entry name" value="POZ domain"/>
    <property type="match status" value="1"/>
</dbReference>
<dbReference type="WBParaSite" id="PgR054_g020_t04">
    <property type="protein sequence ID" value="PgR054_g020_t04"/>
    <property type="gene ID" value="PgR054_g020"/>
</dbReference>
<dbReference type="CDD" id="cd18186">
    <property type="entry name" value="BTB_POZ_ZBTB_KLHL-like"/>
    <property type="match status" value="1"/>
</dbReference>
<reference evidence="3" key="1">
    <citation type="submission" date="2022-11" db="UniProtKB">
        <authorList>
            <consortium name="WormBaseParasite"/>
        </authorList>
    </citation>
    <scope>IDENTIFICATION</scope>
</reference>
<evidence type="ECO:0000313" key="3">
    <source>
        <dbReference type="WBParaSite" id="PgR054_g020_t04"/>
    </source>
</evidence>
<dbReference type="Proteomes" id="UP000887569">
    <property type="component" value="Unplaced"/>
</dbReference>
<feature type="domain" description="BTB" evidence="1">
    <location>
        <begin position="14"/>
        <end position="72"/>
    </location>
</feature>
<dbReference type="PANTHER" id="PTHR22744:SF14">
    <property type="entry name" value="BTB DOMAIN-CONTAINING PROTEIN-RELATED"/>
    <property type="match status" value="1"/>
</dbReference>
<dbReference type="PANTHER" id="PTHR22744">
    <property type="entry name" value="HELIX LOOP HELIX PROTEIN 21-RELATED"/>
    <property type="match status" value="1"/>
</dbReference>
<keyword evidence="2" id="KW-1185">Reference proteome</keyword>
<proteinExistence type="predicted"/>
<dbReference type="PROSITE" id="PS50097">
    <property type="entry name" value="BTB"/>
    <property type="match status" value="1"/>
</dbReference>
<dbReference type="InterPro" id="IPR011333">
    <property type="entry name" value="SKP1/BTB/POZ_sf"/>
</dbReference>
<organism evidence="2 3">
    <name type="scientific">Parascaris univalens</name>
    <name type="common">Nematode worm</name>
    <dbReference type="NCBI Taxonomy" id="6257"/>
    <lineage>
        <taxon>Eukaryota</taxon>
        <taxon>Metazoa</taxon>
        <taxon>Ecdysozoa</taxon>
        <taxon>Nematoda</taxon>
        <taxon>Chromadorea</taxon>
        <taxon>Rhabditida</taxon>
        <taxon>Spirurina</taxon>
        <taxon>Ascaridomorpha</taxon>
        <taxon>Ascaridoidea</taxon>
        <taxon>Ascarididae</taxon>
        <taxon>Parascaris</taxon>
    </lineage>
</organism>